<dbReference type="EMBL" id="JACGWK010000001">
    <property type="protein sequence ID" value="KAL0380700.1"/>
    <property type="molecule type" value="Genomic_DNA"/>
</dbReference>
<reference evidence="1" key="2">
    <citation type="journal article" date="2024" name="Plant">
        <title>Genomic evolution and insights into agronomic trait innovations of Sesamum species.</title>
        <authorList>
            <person name="Miao H."/>
            <person name="Wang L."/>
            <person name="Qu L."/>
            <person name="Liu H."/>
            <person name="Sun Y."/>
            <person name="Le M."/>
            <person name="Wang Q."/>
            <person name="Wei S."/>
            <person name="Zheng Y."/>
            <person name="Lin W."/>
            <person name="Duan Y."/>
            <person name="Cao H."/>
            <person name="Xiong S."/>
            <person name="Wang X."/>
            <person name="Wei L."/>
            <person name="Li C."/>
            <person name="Ma Q."/>
            <person name="Ju M."/>
            <person name="Zhao R."/>
            <person name="Li G."/>
            <person name="Mu C."/>
            <person name="Tian Q."/>
            <person name="Mei H."/>
            <person name="Zhang T."/>
            <person name="Gao T."/>
            <person name="Zhang H."/>
        </authorList>
    </citation>
    <scope>NUCLEOTIDE SEQUENCE</scope>
    <source>
        <strain evidence="1">G01</strain>
    </source>
</reference>
<sequence>MLYWKSKNKSTQIMRIAIGKKFKMEMLEMMRISFYSADATSHNRPTYEYLDAMAKAFNEDQEDGYEDELLSAADPLNEINLVNYLHESLAKFSESDKPFFQHLFQSLTKLSKMLSNWF</sequence>
<comment type="caution">
    <text evidence="1">The sequence shown here is derived from an EMBL/GenBank/DDBJ whole genome shotgun (WGS) entry which is preliminary data.</text>
</comment>
<proteinExistence type="predicted"/>
<gene>
    <name evidence="1" type="ORF">Sangu_0134300</name>
</gene>
<name>A0AAW2RK18_9LAMI</name>
<accession>A0AAW2RK18</accession>
<protein>
    <submittedName>
        <fullName evidence="1">Uncharacterized protein</fullName>
    </submittedName>
</protein>
<organism evidence="1">
    <name type="scientific">Sesamum angustifolium</name>
    <dbReference type="NCBI Taxonomy" id="2727405"/>
    <lineage>
        <taxon>Eukaryota</taxon>
        <taxon>Viridiplantae</taxon>
        <taxon>Streptophyta</taxon>
        <taxon>Embryophyta</taxon>
        <taxon>Tracheophyta</taxon>
        <taxon>Spermatophyta</taxon>
        <taxon>Magnoliopsida</taxon>
        <taxon>eudicotyledons</taxon>
        <taxon>Gunneridae</taxon>
        <taxon>Pentapetalae</taxon>
        <taxon>asterids</taxon>
        <taxon>lamiids</taxon>
        <taxon>Lamiales</taxon>
        <taxon>Pedaliaceae</taxon>
        <taxon>Sesamum</taxon>
    </lineage>
</organism>
<reference evidence="1" key="1">
    <citation type="submission" date="2020-06" db="EMBL/GenBank/DDBJ databases">
        <authorList>
            <person name="Li T."/>
            <person name="Hu X."/>
            <person name="Zhang T."/>
            <person name="Song X."/>
            <person name="Zhang H."/>
            <person name="Dai N."/>
            <person name="Sheng W."/>
            <person name="Hou X."/>
            <person name="Wei L."/>
        </authorList>
    </citation>
    <scope>NUCLEOTIDE SEQUENCE</scope>
    <source>
        <strain evidence="1">G01</strain>
        <tissue evidence="1">Leaf</tissue>
    </source>
</reference>
<evidence type="ECO:0000313" key="1">
    <source>
        <dbReference type="EMBL" id="KAL0380700.1"/>
    </source>
</evidence>
<dbReference type="AlphaFoldDB" id="A0AAW2RK18"/>